<dbReference type="EMBL" id="CP045644">
    <property type="protein sequence ID" value="QFZ81881.1"/>
    <property type="molecule type" value="Genomic_DNA"/>
</dbReference>
<accession>A0A5Q0LX09</accession>
<feature type="chain" id="PRO_5025047047" evidence="1">
    <location>
        <begin position="21"/>
        <end position="139"/>
    </location>
</feature>
<evidence type="ECO:0000256" key="1">
    <source>
        <dbReference type="SAM" id="SignalP"/>
    </source>
</evidence>
<gene>
    <name evidence="2" type="ORF">GFK26_03390</name>
</gene>
<evidence type="ECO:0000313" key="3">
    <source>
        <dbReference type="Proteomes" id="UP000326780"/>
    </source>
</evidence>
<dbReference type="AlphaFoldDB" id="A0A5Q0LX09"/>
<protein>
    <submittedName>
        <fullName evidence="2">Uncharacterized protein</fullName>
    </submittedName>
</protein>
<name>A0A5Q0LX09_VARPD</name>
<organism evidence="2 3">
    <name type="scientific">Variovorax paradoxus</name>
    <dbReference type="NCBI Taxonomy" id="34073"/>
    <lineage>
        <taxon>Bacteria</taxon>
        <taxon>Pseudomonadati</taxon>
        <taxon>Pseudomonadota</taxon>
        <taxon>Betaproteobacteria</taxon>
        <taxon>Burkholderiales</taxon>
        <taxon>Comamonadaceae</taxon>
        <taxon>Variovorax</taxon>
    </lineage>
</organism>
<dbReference type="Proteomes" id="UP000326780">
    <property type="component" value="Chromosome"/>
</dbReference>
<keyword evidence="1" id="KW-0732">Signal</keyword>
<dbReference type="RefSeq" id="WP_093299102.1">
    <property type="nucleotide sequence ID" value="NZ_CP045644.1"/>
</dbReference>
<sequence>MKLATFIAAATLGISSGAFAADDHKGHDHEGKGAAAHKDEAKPAHGGIVTVAKDVSYELVARPDLISLYVSDHGKPVDLAGATAKVTLLSSGKKEEVTLAPATDSLQAKGSFAVGAGTKVVANVSLKGQAPQPIRFNLK</sequence>
<feature type="signal peptide" evidence="1">
    <location>
        <begin position="1"/>
        <end position="20"/>
    </location>
</feature>
<proteinExistence type="predicted"/>
<evidence type="ECO:0000313" key="2">
    <source>
        <dbReference type="EMBL" id="QFZ81881.1"/>
    </source>
</evidence>
<reference evidence="2 3" key="1">
    <citation type="submission" date="2019-10" db="EMBL/GenBank/DDBJ databases">
        <title>Complete genome sequence of Variovorax paradoxus 5C-2.</title>
        <authorList>
            <person name="Gogoleva N.E."/>
            <person name="Balkin A.S."/>
        </authorList>
    </citation>
    <scope>NUCLEOTIDE SEQUENCE [LARGE SCALE GENOMIC DNA]</scope>
    <source>
        <strain evidence="2 3">5C-2</strain>
    </source>
</reference>